<evidence type="ECO:0000259" key="4">
    <source>
        <dbReference type="PROSITE" id="PS01031"/>
    </source>
</evidence>
<feature type="compositionally biased region" description="Basic and acidic residues" evidence="3">
    <location>
        <begin position="7"/>
        <end position="16"/>
    </location>
</feature>
<dbReference type="EMBL" id="AP021875">
    <property type="protein sequence ID" value="BBO75245.1"/>
    <property type="molecule type" value="Genomic_DNA"/>
</dbReference>
<name>A0A5K7Z3F5_9BACT</name>
<dbReference type="AlphaFoldDB" id="A0A5K7Z3F5"/>
<organism evidence="5 6">
    <name type="scientific">Desulfosarcina widdelii</name>
    <dbReference type="NCBI Taxonomy" id="947919"/>
    <lineage>
        <taxon>Bacteria</taxon>
        <taxon>Pseudomonadati</taxon>
        <taxon>Thermodesulfobacteriota</taxon>
        <taxon>Desulfobacteria</taxon>
        <taxon>Desulfobacterales</taxon>
        <taxon>Desulfosarcinaceae</taxon>
        <taxon>Desulfosarcina</taxon>
    </lineage>
</organism>
<dbReference type="SUPFAM" id="SSF49764">
    <property type="entry name" value="HSP20-like chaperones"/>
    <property type="match status" value="1"/>
</dbReference>
<dbReference type="Proteomes" id="UP000427769">
    <property type="component" value="Chromosome"/>
</dbReference>
<accession>A0A5K7Z3F5</accession>
<evidence type="ECO:0000313" key="6">
    <source>
        <dbReference type="Proteomes" id="UP000427769"/>
    </source>
</evidence>
<dbReference type="CDD" id="cd06464">
    <property type="entry name" value="ACD_sHsps-like"/>
    <property type="match status" value="1"/>
</dbReference>
<protein>
    <submittedName>
        <fullName evidence="5">Molecular chaperone</fullName>
    </submittedName>
</protein>
<keyword evidence="6" id="KW-1185">Reference proteome</keyword>
<proteinExistence type="inferred from homology"/>
<feature type="domain" description="SHSP" evidence="4">
    <location>
        <begin position="24"/>
        <end position="136"/>
    </location>
</feature>
<evidence type="ECO:0000313" key="5">
    <source>
        <dbReference type="EMBL" id="BBO75245.1"/>
    </source>
</evidence>
<dbReference type="PROSITE" id="PS01031">
    <property type="entry name" value="SHSP"/>
    <property type="match status" value="1"/>
</dbReference>
<dbReference type="PANTHER" id="PTHR11527">
    <property type="entry name" value="HEAT-SHOCK PROTEIN 20 FAMILY MEMBER"/>
    <property type="match status" value="1"/>
</dbReference>
<evidence type="ECO:0000256" key="2">
    <source>
        <dbReference type="RuleBase" id="RU003616"/>
    </source>
</evidence>
<evidence type="ECO:0000256" key="3">
    <source>
        <dbReference type="SAM" id="MobiDB-lite"/>
    </source>
</evidence>
<evidence type="ECO:0000256" key="1">
    <source>
        <dbReference type="PROSITE-ProRule" id="PRU00285"/>
    </source>
</evidence>
<dbReference type="InterPro" id="IPR031107">
    <property type="entry name" value="Small_HSP"/>
</dbReference>
<sequence length="136" mass="15145">MIMSDNQELKVREKQAFDAPAEQTKPGPVFTPSVDIFETEKAITLLADMPGVKAEDLMVDLRDDTLTLAGEVSDSVKTTGEKVLEEYQTGRYYRQFSLSEVIDQEKIDAKLSDGVLRLTLPKVEKATPRRIAVQVG</sequence>
<gene>
    <name evidence="5" type="ORF">DSCW_26620</name>
</gene>
<reference evidence="5 6" key="1">
    <citation type="submission" date="2019-11" db="EMBL/GenBank/DDBJ databases">
        <title>Comparative genomics of hydrocarbon-degrading Desulfosarcina strains.</title>
        <authorList>
            <person name="Watanabe M."/>
            <person name="Kojima H."/>
            <person name="Fukui M."/>
        </authorList>
    </citation>
    <scope>NUCLEOTIDE SEQUENCE [LARGE SCALE GENOMIC DNA]</scope>
    <source>
        <strain evidence="5 6">PP31</strain>
    </source>
</reference>
<dbReference type="Gene3D" id="2.60.40.790">
    <property type="match status" value="1"/>
</dbReference>
<feature type="region of interest" description="Disordered" evidence="3">
    <location>
        <begin position="1"/>
        <end position="31"/>
    </location>
</feature>
<dbReference type="InterPro" id="IPR008978">
    <property type="entry name" value="HSP20-like_chaperone"/>
</dbReference>
<dbReference type="InterPro" id="IPR002068">
    <property type="entry name" value="A-crystallin/Hsp20_dom"/>
</dbReference>
<dbReference type="KEGG" id="dwd:DSCW_26620"/>
<comment type="similarity">
    <text evidence="1 2">Belongs to the small heat shock protein (HSP20) family.</text>
</comment>
<dbReference type="Pfam" id="PF00011">
    <property type="entry name" value="HSP20"/>
    <property type="match status" value="1"/>
</dbReference>